<dbReference type="Pfam" id="PF11347">
    <property type="entry name" value="CRR42-like"/>
    <property type="match status" value="1"/>
</dbReference>
<organism evidence="1 2">
    <name type="scientific">Carex littledalei</name>
    <dbReference type="NCBI Taxonomy" id="544730"/>
    <lineage>
        <taxon>Eukaryota</taxon>
        <taxon>Viridiplantae</taxon>
        <taxon>Streptophyta</taxon>
        <taxon>Embryophyta</taxon>
        <taxon>Tracheophyta</taxon>
        <taxon>Spermatophyta</taxon>
        <taxon>Magnoliopsida</taxon>
        <taxon>Liliopsida</taxon>
        <taxon>Poales</taxon>
        <taxon>Cyperaceae</taxon>
        <taxon>Cyperoideae</taxon>
        <taxon>Cariceae</taxon>
        <taxon>Carex</taxon>
        <taxon>Carex subgen. Euthyceras</taxon>
    </lineage>
</organism>
<comment type="caution">
    <text evidence="1">The sequence shown here is derived from an EMBL/GenBank/DDBJ whole genome shotgun (WGS) entry which is preliminary data.</text>
</comment>
<dbReference type="OrthoDB" id="2020429at2759"/>
<sequence length="127" mass="13811">MPPPWLPSANLTSTNLPFPLDSQLKCLVRPRRTLTLRSGFVTNCASNSGLNVGSPIVIIEAPPALKTATSMPSLRANTGQVKAGDVGRVVARKPKDVWAVRLAIGTYLLDAKYFRPFDEEEYITNGD</sequence>
<reference evidence="1" key="1">
    <citation type="submission" date="2020-01" db="EMBL/GenBank/DDBJ databases">
        <title>Genome sequence of Kobresia littledalei, the first chromosome-level genome in the family Cyperaceae.</title>
        <authorList>
            <person name="Qu G."/>
        </authorList>
    </citation>
    <scope>NUCLEOTIDE SEQUENCE</scope>
    <source>
        <strain evidence="1">C.B.Clarke</strain>
        <tissue evidence="1">Leaf</tissue>
    </source>
</reference>
<dbReference type="EMBL" id="SWLB01000025">
    <property type="protein sequence ID" value="KAF3322560.1"/>
    <property type="molecule type" value="Genomic_DNA"/>
</dbReference>
<accession>A0A833VEB6</accession>
<evidence type="ECO:0000313" key="2">
    <source>
        <dbReference type="Proteomes" id="UP000623129"/>
    </source>
</evidence>
<dbReference type="PANTHER" id="PTHR36799:SF2">
    <property type="entry name" value="PROTEIN CHLORORESPIRATORY REDUCTION 42, CHLOROPLASTIC"/>
    <property type="match status" value="1"/>
</dbReference>
<dbReference type="InterPro" id="IPR021495">
    <property type="entry name" value="CRR42-like"/>
</dbReference>
<dbReference type="Proteomes" id="UP000623129">
    <property type="component" value="Unassembled WGS sequence"/>
</dbReference>
<name>A0A833VEB6_9POAL</name>
<dbReference type="PANTHER" id="PTHR36799">
    <property type="match status" value="1"/>
</dbReference>
<dbReference type="GO" id="GO:0010258">
    <property type="term" value="P:NADH dehydrogenase complex (plastoquinone) assembly"/>
    <property type="evidence" value="ECO:0007669"/>
    <property type="project" value="InterPro"/>
</dbReference>
<keyword evidence="2" id="KW-1185">Reference proteome</keyword>
<protein>
    <submittedName>
        <fullName evidence="1">Chlororespiratory reduction 42</fullName>
    </submittedName>
</protein>
<evidence type="ECO:0000313" key="1">
    <source>
        <dbReference type="EMBL" id="KAF3322560.1"/>
    </source>
</evidence>
<gene>
    <name evidence="1" type="ORF">FCM35_KLT13701</name>
</gene>
<proteinExistence type="predicted"/>
<dbReference type="AlphaFoldDB" id="A0A833VEB6"/>